<gene>
    <name evidence="1" type="ORF">GMARGA_LOCUS39502</name>
</gene>
<dbReference type="Proteomes" id="UP000789901">
    <property type="component" value="Unassembled WGS sequence"/>
</dbReference>
<evidence type="ECO:0000313" key="2">
    <source>
        <dbReference type="Proteomes" id="UP000789901"/>
    </source>
</evidence>
<comment type="caution">
    <text evidence="1">The sequence shown here is derived from an EMBL/GenBank/DDBJ whole genome shotgun (WGS) entry which is preliminary data.</text>
</comment>
<name>A0ABN7X656_GIGMA</name>
<feature type="non-terminal residue" evidence="1">
    <location>
        <position position="176"/>
    </location>
</feature>
<feature type="non-terminal residue" evidence="1">
    <location>
        <position position="1"/>
    </location>
</feature>
<proteinExistence type="predicted"/>
<reference evidence="1 2" key="1">
    <citation type="submission" date="2021-06" db="EMBL/GenBank/DDBJ databases">
        <authorList>
            <person name="Kallberg Y."/>
            <person name="Tangrot J."/>
            <person name="Rosling A."/>
        </authorList>
    </citation>
    <scope>NUCLEOTIDE SEQUENCE [LARGE SCALE GENOMIC DNA]</scope>
    <source>
        <strain evidence="1 2">120-4 pot B 10/14</strain>
    </source>
</reference>
<organism evidence="1 2">
    <name type="scientific">Gigaspora margarita</name>
    <dbReference type="NCBI Taxonomy" id="4874"/>
    <lineage>
        <taxon>Eukaryota</taxon>
        <taxon>Fungi</taxon>
        <taxon>Fungi incertae sedis</taxon>
        <taxon>Mucoromycota</taxon>
        <taxon>Glomeromycotina</taxon>
        <taxon>Glomeromycetes</taxon>
        <taxon>Diversisporales</taxon>
        <taxon>Gigasporaceae</taxon>
        <taxon>Gigaspora</taxon>
    </lineage>
</organism>
<protein>
    <submittedName>
        <fullName evidence="1">38095_t:CDS:1</fullName>
    </submittedName>
</protein>
<evidence type="ECO:0000313" key="1">
    <source>
        <dbReference type="EMBL" id="CAG8849057.1"/>
    </source>
</evidence>
<dbReference type="EMBL" id="CAJVQB010094630">
    <property type="protein sequence ID" value="CAG8849057.1"/>
    <property type="molecule type" value="Genomic_DNA"/>
</dbReference>
<accession>A0ABN7X656</accession>
<sequence>YSKTQNYYYWAMEQLSKALIILTGNSNMTTIITDRELALMAAISTDVEIKEFVQAIQKLIQHVESLHSKLKSTENYITPINKLLAIIWKQLQEHFQKLAYKTYLHQNRHIKNNKNADLEELRLVCLHFAFELHISQQADLAKSGSHKVFEYGNNIYNVIHIDDQERPICDVHIGIP</sequence>
<keyword evidence="2" id="KW-1185">Reference proteome</keyword>